<dbReference type="Gene3D" id="3.20.20.80">
    <property type="entry name" value="Glycosidases"/>
    <property type="match status" value="1"/>
</dbReference>
<dbReference type="Pfam" id="PF01183">
    <property type="entry name" value="Glyco_hydro_25"/>
    <property type="match status" value="1"/>
</dbReference>
<keyword evidence="3" id="KW-0326">Glycosidase</keyword>
<dbReference type="InterPro" id="IPR002053">
    <property type="entry name" value="Glyco_hydro_25"/>
</dbReference>
<keyword evidence="4" id="KW-0812">Transmembrane</keyword>
<dbReference type="GO" id="GO:0016998">
    <property type="term" value="P:cell wall macromolecule catabolic process"/>
    <property type="evidence" value="ECO:0007669"/>
    <property type="project" value="InterPro"/>
</dbReference>
<reference evidence="6" key="1">
    <citation type="submission" date="2016-10" db="EMBL/GenBank/DDBJ databases">
        <authorList>
            <person name="Varghese N."/>
            <person name="Submissions S."/>
        </authorList>
    </citation>
    <scope>NUCLEOTIDE SEQUENCE [LARGE SCALE GENOMIC DNA]</scope>
    <source>
        <strain evidence="6">IBRC-M 10761</strain>
    </source>
</reference>
<dbReference type="Proteomes" id="UP000199403">
    <property type="component" value="Unassembled WGS sequence"/>
</dbReference>
<evidence type="ECO:0000256" key="3">
    <source>
        <dbReference type="ARBA" id="ARBA00023295"/>
    </source>
</evidence>
<dbReference type="AlphaFoldDB" id="A0A1H7AWR7"/>
<proteinExistence type="inferred from homology"/>
<keyword evidence="2" id="KW-0378">Hydrolase</keyword>
<keyword evidence="6" id="KW-1185">Reference proteome</keyword>
<dbReference type="PANTHER" id="PTHR34135:SF2">
    <property type="entry name" value="LYSOZYME"/>
    <property type="match status" value="1"/>
</dbReference>
<dbReference type="PROSITE" id="PS51904">
    <property type="entry name" value="GLYCOSYL_HYDROL_F25_2"/>
    <property type="match status" value="1"/>
</dbReference>
<feature type="transmembrane region" description="Helical" evidence="4">
    <location>
        <begin position="7"/>
        <end position="27"/>
    </location>
</feature>
<dbReference type="GO" id="GO:0009253">
    <property type="term" value="P:peptidoglycan catabolic process"/>
    <property type="evidence" value="ECO:0007669"/>
    <property type="project" value="InterPro"/>
</dbReference>
<organism evidence="5 6">
    <name type="scientific">Cyclobacterium xiamenense</name>
    <dbReference type="NCBI Taxonomy" id="1297121"/>
    <lineage>
        <taxon>Bacteria</taxon>
        <taxon>Pseudomonadati</taxon>
        <taxon>Bacteroidota</taxon>
        <taxon>Cytophagia</taxon>
        <taxon>Cytophagales</taxon>
        <taxon>Cyclobacteriaceae</taxon>
        <taxon>Cyclobacterium</taxon>
    </lineage>
</organism>
<dbReference type="RefSeq" id="WP_218145612.1">
    <property type="nucleotide sequence ID" value="NZ_FNZH01000008.1"/>
</dbReference>
<dbReference type="SMART" id="SM00641">
    <property type="entry name" value="Glyco_25"/>
    <property type="match status" value="1"/>
</dbReference>
<dbReference type="GO" id="GO:0003796">
    <property type="term" value="F:lysozyme activity"/>
    <property type="evidence" value="ECO:0007669"/>
    <property type="project" value="InterPro"/>
</dbReference>
<evidence type="ECO:0000256" key="1">
    <source>
        <dbReference type="ARBA" id="ARBA00010646"/>
    </source>
</evidence>
<dbReference type="InterPro" id="IPR018077">
    <property type="entry name" value="Glyco_hydro_fam25_subgr"/>
</dbReference>
<evidence type="ECO:0000313" key="6">
    <source>
        <dbReference type="Proteomes" id="UP000199403"/>
    </source>
</evidence>
<dbReference type="GO" id="GO:0016052">
    <property type="term" value="P:carbohydrate catabolic process"/>
    <property type="evidence" value="ECO:0007669"/>
    <property type="project" value="TreeGrafter"/>
</dbReference>
<evidence type="ECO:0000313" key="5">
    <source>
        <dbReference type="EMBL" id="SEJ69064.1"/>
    </source>
</evidence>
<dbReference type="SUPFAM" id="SSF51445">
    <property type="entry name" value="(Trans)glycosidases"/>
    <property type="match status" value="1"/>
</dbReference>
<dbReference type="STRING" id="1416801.SAMN05192553_108134"/>
<accession>A0A1H7AWR7</accession>
<evidence type="ECO:0000256" key="4">
    <source>
        <dbReference type="SAM" id="Phobius"/>
    </source>
</evidence>
<keyword evidence="4" id="KW-0472">Membrane</keyword>
<name>A0A1H7AWR7_9BACT</name>
<dbReference type="EMBL" id="FNZH01000008">
    <property type="protein sequence ID" value="SEJ69064.1"/>
    <property type="molecule type" value="Genomic_DNA"/>
</dbReference>
<keyword evidence="4" id="KW-1133">Transmembrane helix</keyword>
<protein>
    <submittedName>
        <fullName evidence="5">Lyzozyme M1 (1,4-beta-N-acetylmuramidase), GH25 family</fullName>
    </submittedName>
</protein>
<comment type="similarity">
    <text evidence="1">Belongs to the glycosyl hydrolase 25 family.</text>
</comment>
<sequence length="325" mass="37245">MYRRILFVMLLGFFLMFSMLLLVILNLTGLVDFGKTVHEHHIYLADGLKEKSYVLPETTASDSLPALPLFYAGHSAPNGSGEIQDRGQHYDSMLLFFNAKDREWGPGHQTHGYYGIDVSHWQNVIDWQAVKNDSLPHPVSFVLIKATQGAKATDPYFRRNWASAGSQGLIKGAYHFYQYKDPPLDQARHFISQVTLQTEDVLPIVDVELDCTHCTRPEISDNLLIKNLGIYLEAIENHYRVKPIIYTYEAFYQTHLKGHFEEYPYWMARFSSKPPAEFHLFRDSISVPEVAMWQFTDSGKIPGIPGKTDMSFLPASLRDRILIPK</sequence>
<gene>
    <name evidence="5" type="ORF">SAMN05192553_108134</name>
</gene>
<evidence type="ECO:0000256" key="2">
    <source>
        <dbReference type="ARBA" id="ARBA00022801"/>
    </source>
</evidence>
<dbReference type="InterPro" id="IPR017853">
    <property type="entry name" value="GH"/>
</dbReference>
<dbReference type="PANTHER" id="PTHR34135">
    <property type="entry name" value="LYSOZYME"/>
    <property type="match status" value="1"/>
</dbReference>